<dbReference type="EMBL" id="UGOD01000001">
    <property type="protein sequence ID" value="STX50069.1"/>
    <property type="molecule type" value="Genomic_DNA"/>
</dbReference>
<protein>
    <submittedName>
        <fullName evidence="3">Transmembrane protein</fullName>
    </submittedName>
</protein>
<feature type="transmembrane region" description="Helical" evidence="2">
    <location>
        <begin position="409"/>
        <end position="430"/>
    </location>
</feature>
<feature type="compositionally biased region" description="Polar residues" evidence="1">
    <location>
        <begin position="576"/>
        <end position="588"/>
    </location>
</feature>
<feature type="transmembrane region" description="Helical" evidence="2">
    <location>
        <begin position="263"/>
        <end position="284"/>
    </location>
</feature>
<gene>
    <name evidence="3" type="ORF">NCTC13316_00134</name>
</gene>
<proteinExistence type="predicted"/>
<sequence length="759" mass="84842">MTTKTNLADDKDSSSDNESSIYAIAGRLDVQSRLLARQLHEAGHIYLLYGLLDGLNLSYSTLKCLFDVILTNSKTSSSDAMHEWTLTPAGILVAATESITLIVFSMLANHFKDSDKNLFKRYISVIWPYLRDSLKGLKNSYKGVRSAIQVANLLGGTNLNLLILPVGLAISGLTILNRIWLRHMINLRKDMMRTNAILLQSIENNENLSREDYQRIKNSIFKQTQEIKNKHQFAYVVAAYCGIADSLYYYIGVLTLCSFNWPLLLAMASLCITYSLVCIATRIYEEYDNQRKLKISQLKIELTLFIKENTPILQANFGRLQEISELIALGNKSQELLDEQDKLTINIKATLLELKNKRAQLKSLSTLSPLQACLEGMRHGLAAYGALSSILFAIATIIVFTTATFPPALIISCISVGILFLAGFVAYSMYQHYKHRQKEGVVVDKPYEQLNDMLKDLKQIQQRNISLLREPEQTPKTRNFKEEVKKVIDDGKKVPNAPEFVFQQWFETIRSFFSGLSKGNKAVDYTLNPLQELASDGHYHDTPVMIGISFAASALYAFTMALRAHARSFGRPPISQPKSVNSKQTAAVETNPKVDTVPTKDDKPYHTPPIIRQIKGEGEEEPLPFEQELQPPPSKGQDSIVAGGVPDNSQIIQHATQTPTQPTPLSRFTSLFHRTNQSSNAQTEGPRLTTSSFPSKNVVATEKSEAFNQDNIVSSSESDIRIVKKQNFSKSFSLGLSGFSLFSRKENFVPPTISAMTPS</sequence>
<evidence type="ECO:0000313" key="4">
    <source>
        <dbReference type="Proteomes" id="UP000254794"/>
    </source>
</evidence>
<keyword evidence="4" id="KW-1185">Reference proteome</keyword>
<name>A0A378JIL5_9GAMM</name>
<organism evidence="3 4">
    <name type="scientific">Legionella busanensis</name>
    <dbReference type="NCBI Taxonomy" id="190655"/>
    <lineage>
        <taxon>Bacteria</taxon>
        <taxon>Pseudomonadati</taxon>
        <taxon>Pseudomonadota</taxon>
        <taxon>Gammaproteobacteria</taxon>
        <taxon>Legionellales</taxon>
        <taxon>Legionellaceae</taxon>
        <taxon>Legionella</taxon>
    </lineage>
</organism>
<keyword evidence="2 3" id="KW-0812">Transmembrane</keyword>
<dbReference type="RefSeq" id="WP_115329561.1">
    <property type="nucleotide sequence ID" value="NZ_CAAAHP010000003.1"/>
</dbReference>
<keyword evidence="2" id="KW-1133">Transmembrane helix</keyword>
<feature type="transmembrane region" description="Helical" evidence="2">
    <location>
        <begin position="84"/>
        <end position="108"/>
    </location>
</feature>
<dbReference type="Proteomes" id="UP000254794">
    <property type="component" value="Unassembled WGS sequence"/>
</dbReference>
<evidence type="ECO:0000256" key="2">
    <source>
        <dbReference type="SAM" id="Phobius"/>
    </source>
</evidence>
<feature type="transmembrane region" description="Helical" evidence="2">
    <location>
        <begin position="233"/>
        <end position="251"/>
    </location>
</feature>
<reference evidence="3 4" key="1">
    <citation type="submission" date="2018-06" db="EMBL/GenBank/DDBJ databases">
        <authorList>
            <consortium name="Pathogen Informatics"/>
            <person name="Doyle S."/>
        </authorList>
    </citation>
    <scope>NUCLEOTIDE SEQUENCE [LARGE SCALE GENOMIC DNA]</scope>
    <source>
        <strain evidence="3 4">NCTC13316</strain>
    </source>
</reference>
<accession>A0A378JIL5</accession>
<feature type="region of interest" description="Disordered" evidence="1">
    <location>
        <begin position="675"/>
        <end position="695"/>
    </location>
</feature>
<keyword evidence="2" id="KW-0472">Membrane</keyword>
<dbReference type="OrthoDB" id="5634904at2"/>
<feature type="transmembrane region" description="Helical" evidence="2">
    <location>
        <begin position="162"/>
        <end position="181"/>
    </location>
</feature>
<feature type="region of interest" description="Disordered" evidence="1">
    <location>
        <begin position="573"/>
        <end position="607"/>
    </location>
</feature>
<evidence type="ECO:0000256" key="1">
    <source>
        <dbReference type="SAM" id="MobiDB-lite"/>
    </source>
</evidence>
<dbReference type="AlphaFoldDB" id="A0A378JIL5"/>
<evidence type="ECO:0000313" key="3">
    <source>
        <dbReference type="EMBL" id="STX50069.1"/>
    </source>
</evidence>
<feature type="transmembrane region" description="Helical" evidence="2">
    <location>
        <begin position="381"/>
        <end position="403"/>
    </location>
</feature>